<dbReference type="VEuPathDB" id="TrichDB:TVAGG3_0977320"/>
<dbReference type="KEGG" id="tva:4757564"/>
<dbReference type="RefSeq" id="XP_001312680.1">
    <property type="nucleotide sequence ID" value="XM_001312679.1"/>
</dbReference>
<dbReference type="Proteomes" id="UP000001542">
    <property type="component" value="Unassembled WGS sequence"/>
</dbReference>
<evidence type="ECO:0000313" key="2">
    <source>
        <dbReference type="Proteomes" id="UP000001542"/>
    </source>
</evidence>
<reference evidence="1" key="2">
    <citation type="journal article" date="2007" name="Science">
        <title>Draft genome sequence of the sexually transmitted pathogen Trichomonas vaginalis.</title>
        <authorList>
            <person name="Carlton J.M."/>
            <person name="Hirt R.P."/>
            <person name="Silva J.C."/>
            <person name="Delcher A.L."/>
            <person name="Schatz M."/>
            <person name="Zhao Q."/>
            <person name="Wortman J.R."/>
            <person name="Bidwell S.L."/>
            <person name="Alsmark U.C.M."/>
            <person name="Besteiro S."/>
            <person name="Sicheritz-Ponten T."/>
            <person name="Noel C.J."/>
            <person name="Dacks J.B."/>
            <person name="Foster P.G."/>
            <person name="Simillion C."/>
            <person name="Van de Peer Y."/>
            <person name="Miranda-Saavedra D."/>
            <person name="Barton G.J."/>
            <person name="Westrop G.D."/>
            <person name="Mueller S."/>
            <person name="Dessi D."/>
            <person name="Fiori P.L."/>
            <person name="Ren Q."/>
            <person name="Paulsen I."/>
            <person name="Zhang H."/>
            <person name="Bastida-Corcuera F.D."/>
            <person name="Simoes-Barbosa A."/>
            <person name="Brown M.T."/>
            <person name="Hayes R.D."/>
            <person name="Mukherjee M."/>
            <person name="Okumura C.Y."/>
            <person name="Schneider R."/>
            <person name="Smith A.J."/>
            <person name="Vanacova S."/>
            <person name="Villalvazo M."/>
            <person name="Haas B.J."/>
            <person name="Pertea M."/>
            <person name="Feldblyum T.V."/>
            <person name="Utterback T.R."/>
            <person name="Shu C.L."/>
            <person name="Osoegawa K."/>
            <person name="de Jong P.J."/>
            <person name="Hrdy I."/>
            <person name="Horvathova L."/>
            <person name="Zubacova Z."/>
            <person name="Dolezal P."/>
            <person name="Malik S.B."/>
            <person name="Logsdon J.M. Jr."/>
            <person name="Henze K."/>
            <person name="Gupta A."/>
            <person name="Wang C.C."/>
            <person name="Dunne R.L."/>
            <person name="Upcroft J.A."/>
            <person name="Upcroft P."/>
            <person name="White O."/>
            <person name="Salzberg S.L."/>
            <person name="Tang P."/>
            <person name="Chiu C.-H."/>
            <person name="Lee Y.-S."/>
            <person name="Embley T.M."/>
            <person name="Coombs G.H."/>
            <person name="Mottram J.C."/>
            <person name="Tachezy J."/>
            <person name="Fraser-Liggett C.M."/>
            <person name="Johnson P.J."/>
        </authorList>
    </citation>
    <scope>NUCLEOTIDE SEQUENCE [LARGE SCALE GENOMIC DNA]</scope>
    <source>
        <strain evidence="1">G3</strain>
    </source>
</reference>
<dbReference type="EMBL" id="DS113626">
    <property type="protein sequence ID" value="EAX99750.1"/>
    <property type="molecule type" value="Genomic_DNA"/>
</dbReference>
<proteinExistence type="predicted"/>
<sequence length="430" mass="49796">MAEEDDSPEACLPMMENLASDNAKVEDFLRGPNAFGVFMLRNGTIIRYLKKHVKQLFKLAMAESGDEANMNAYRILAAENNPLLQDIVNEKLLVKNYSSVFETKEPKVALIGRYTVIFTSVCSAEVNMSEDQCQLYRKLIERVECLPIYNLYENLFTNENGYGNTRLYMLKMHLEKILPELIQDVDTTKINFNDPNDPLTNKLCAWYDFIKWGCAHEWFSRHFNNKDSIYEVLSDERKVPVRVTNSRWGAIENYIDKSNPEVCVLFLFKARARIIEDHDNVQPYMISCVNVIRKLSVKFPDCLDEEFFKALQKIMLKFQNNTFFLISVVDLIEVAHKMQGIDVRIAETLMPGLAEVAWDSKLAIRSCVFKILELLVGHAMRSKQLAIRLPKCIDFDRFKNEYVIFNKVMTNFYGGLSPADAQYVRDHYAI</sequence>
<reference evidence="1" key="1">
    <citation type="submission" date="2006-10" db="EMBL/GenBank/DDBJ databases">
        <authorList>
            <person name="Amadeo P."/>
            <person name="Zhao Q."/>
            <person name="Wortman J."/>
            <person name="Fraser-Liggett C."/>
            <person name="Carlton J."/>
        </authorList>
    </citation>
    <scope>NUCLEOTIDE SEQUENCE</scope>
    <source>
        <strain evidence="1">G3</strain>
    </source>
</reference>
<dbReference type="InParanoid" id="A2F5Q0"/>
<name>A2F5Q0_TRIV3</name>
<dbReference type="VEuPathDB" id="TrichDB:TVAG_367420"/>
<evidence type="ECO:0000313" key="1">
    <source>
        <dbReference type="EMBL" id="EAX99750.1"/>
    </source>
</evidence>
<protein>
    <submittedName>
        <fullName evidence="1">Uncharacterized protein</fullName>
    </submittedName>
</protein>
<keyword evidence="2" id="KW-1185">Reference proteome</keyword>
<organism evidence="1 2">
    <name type="scientific">Trichomonas vaginalis (strain ATCC PRA-98 / G3)</name>
    <dbReference type="NCBI Taxonomy" id="412133"/>
    <lineage>
        <taxon>Eukaryota</taxon>
        <taxon>Metamonada</taxon>
        <taxon>Parabasalia</taxon>
        <taxon>Trichomonadida</taxon>
        <taxon>Trichomonadidae</taxon>
        <taxon>Trichomonas</taxon>
    </lineage>
</organism>
<gene>
    <name evidence="1" type="ORF">TVAG_367420</name>
</gene>
<accession>A2F5Q0</accession>
<dbReference type="AlphaFoldDB" id="A2F5Q0"/>